<protein>
    <submittedName>
        <fullName evidence="6">DNA/RNA helicase</fullName>
    </submittedName>
</protein>
<name>A0A6A8D882_9BACI</name>
<dbReference type="GO" id="GO:0006302">
    <property type="term" value="P:double-strand break repair"/>
    <property type="evidence" value="ECO:0007669"/>
    <property type="project" value="TreeGrafter"/>
</dbReference>
<keyword evidence="1" id="KW-0547">Nucleotide-binding</keyword>
<evidence type="ECO:0000256" key="1">
    <source>
        <dbReference type="ARBA" id="ARBA00022741"/>
    </source>
</evidence>
<evidence type="ECO:0000256" key="2">
    <source>
        <dbReference type="ARBA" id="ARBA00022840"/>
    </source>
</evidence>
<dbReference type="PROSITE" id="PS51192">
    <property type="entry name" value="HELICASE_ATP_BIND_1"/>
    <property type="match status" value="1"/>
</dbReference>
<dbReference type="InterPro" id="IPR001650">
    <property type="entry name" value="Helicase_C-like"/>
</dbReference>
<dbReference type="RefSeq" id="WP_153735767.1">
    <property type="nucleotide sequence ID" value="NZ_WJNG01000003.1"/>
</dbReference>
<organism evidence="6 7">
    <name type="scientific">Aquibacillus halophilus</name>
    <dbReference type="NCBI Taxonomy" id="930132"/>
    <lineage>
        <taxon>Bacteria</taxon>
        <taxon>Bacillati</taxon>
        <taxon>Bacillota</taxon>
        <taxon>Bacilli</taxon>
        <taxon>Bacillales</taxon>
        <taxon>Bacillaceae</taxon>
        <taxon>Aquibacillus</taxon>
    </lineage>
</organism>
<dbReference type="GO" id="GO:0006310">
    <property type="term" value="P:DNA recombination"/>
    <property type="evidence" value="ECO:0007669"/>
    <property type="project" value="TreeGrafter"/>
</dbReference>
<dbReference type="EMBL" id="WJNG01000003">
    <property type="protein sequence ID" value="MRH41965.1"/>
    <property type="molecule type" value="Genomic_DNA"/>
</dbReference>
<comment type="caution">
    <text evidence="6">The sequence shown here is derived from an EMBL/GenBank/DDBJ whole genome shotgun (WGS) entry which is preliminary data.</text>
</comment>
<dbReference type="Gene3D" id="3.40.50.300">
    <property type="entry name" value="P-loop containing nucleotide triphosphate hydrolases"/>
    <property type="match status" value="2"/>
</dbReference>
<accession>A0A6A8D882</accession>
<dbReference type="Pfam" id="PF00271">
    <property type="entry name" value="Helicase_C"/>
    <property type="match status" value="1"/>
</dbReference>
<dbReference type="PANTHER" id="PTHR30580:SF1">
    <property type="entry name" value="COMF OPERON PROTEIN 1"/>
    <property type="match status" value="1"/>
</dbReference>
<keyword evidence="2" id="KW-0067">ATP-binding</keyword>
<keyword evidence="3" id="KW-0238">DNA-binding</keyword>
<dbReference type="InterPro" id="IPR027417">
    <property type="entry name" value="P-loop_NTPase"/>
</dbReference>
<dbReference type="PANTHER" id="PTHR30580">
    <property type="entry name" value="PRIMOSOMAL PROTEIN N"/>
    <property type="match status" value="1"/>
</dbReference>
<dbReference type="SMART" id="SM00490">
    <property type="entry name" value="HELICc"/>
    <property type="match status" value="1"/>
</dbReference>
<dbReference type="AlphaFoldDB" id="A0A6A8D882"/>
<evidence type="ECO:0000259" key="4">
    <source>
        <dbReference type="PROSITE" id="PS51192"/>
    </source>
</evidence>
<evidence type="ECO:0000313" key="6">
    <source>
        <dbReference type="EMBL" id="MRH41965.1"/>
    </source>
</evidence>
<dbReference type="InterPro" id="IPR006935">
    <property type="entry name" value="Helicase/UvrB_N"/>
</dbReference>
<dbReference type="GO" id="GO:0043138">
    <property type="term" value="F:3'-5' DNA helicase activity"/>
    <property type="evidence" value="ECO:0007669"/>
    <property type="project" value="TreeGrafter"/>
</dbReference>
<reference evidence="6" key="1">
    <citation type="submission" date="2019-11" db="EMBL/GenBank/DDBJ databases">
        <authorList>
            <person name="Li J."/>
        </authorList>
    </citation>
    <scope>NUCLEOTIDE SEQUENCE</scope>
    <source>
        <strain evidence="6">B6B</strain>
    </source>
</reference>
<evidence type="ECO:0000313" key="7">
    <source>
        <dbReference type="Proteomes" id="UP000799092"/>
    </source>
</evidence>
<keyword evidence="7" id="KW-1185">Reference proteome</keyword>
<dbReference type="OrthoDB" id="2077914at2"/>
<dbReference type="GO" id="GO:0003677">
    <property type="term" value="F:DNA binding"/>
    <property type="evidence" value="ECO:0007669"/>
    <property type="project" value="UniProtKB-KW"/>
</dbReference>
<dbReference type="SMART" id="SM00487">
    <property type="entry name" value="DEXDc"/>
    <property type="match status" value="1"/>
</dbReference>
<feature type="domain" description="Helicase ATP-binding" evidence="4">
    <location>
        <begin position="155"/>
        <end position="307"/>
    </location>
</feature>
<evidence type="ECO:0000259" key="5">
    <source>
        <dbReference type="PROSITE" id="PS51194"/>
    </source>
</evidence>
<dbReference type="InterPro" id="IPR014001">
    <property type="entry name" value="Helicase_ATP-bd"/>
</dbReference>
<sequence length="486" mass="54969">MNDLFTSVRSLFTPTYDWIPTSKNTNTTTDDTFSLRFSGKLLLQSEIPLEPSTFTHLVSINYLTPVIAIEKTPWGHRCRRCGVHKKRMLAFMPCAKCGKTHLYCRNCIEMGRITSCEPLYYWTGPLPSWTKQVKACQWQGELSRYQQTASEQIVTTMKRGNDELLVWAVCGAGKTEMLFDGIGKSIEEGKRVCLATPRTDVVREILPRFRSAFPDTDISGLYGGSEDKDGTGQLVISTTHQLFRFAHAFDIVIIDEIDAFPFHSDPSLIFAANRAAKPDAARIYLTATPRQKQRQRVESKKLNAVFVPVRFHGHPLPVPTLQMDFQLKSSLKKYNPPKTFFTWYKNRSNPKRQLLIFVPTIKLAEEMVETLSFSLNLTENNPIYHVHASDSNREERVQQFRDKEFSILITTTILERGVTFPSVDVVVIDAGHSVFDEAALVQIAGRAGRSPNDPTGEVIFFHEGKTNAIVQAVKSINLMNKRGGKL</sequence>
<dbReference type="GO" id="GO:0006270">
    <property type="term" value="P:DNA replication initiation"/>
    <property type="evidence" value="ECO:0007669"/>
    <property type="project" value="TreeGrafter"/>
</dbReference>
<keyword evidence="6" id="KW-0347">Helicase</keyword>
<keyword evidence="6" id="KW-0378">Hydrolase</keyword>
<dbReference type="Proteomes" id="UP000799092">
    <property type="component" value="Unassembled WGS sequence"/>
</dbReference>
<dbReference type="PROSITE" id="PS51194">
    <property type="entry name" value="HELICASE_CTER"/>
    <property type="match status" value="1"/>
</dbReference>
<dbReference type="GO" id="GO:0005524">
    <property type="term" value="F:ATP binding"/>
    <property type="evidence" value="ECO:0007669"/>
    <property type="project" value="UniProtKB-KW"/>
</dbReference>
<feature type="domain" description="Helicase C-terminal" evidence="5">
    <location>
        <begin position="336"/>
        <end position="486"/>
    </location>
</feature>
<dbReference type="Pfam" id="PF04851">
    <property type="entry name" value="ResIII"/>
    <property type="match status" value="1"/>
</dbReference>
<proteinExistence type="predicted"/>
<gene>
    <name evidence="6" type="ORF">GH741_04660</name>
</gene>
<dbReference type="SUPFAM" id="SSF52540">
    <property type="entry name" value="P-loop containing nucleoside triphosphate hydrolases"/>
    <property type="match status" value="1"/>
</dbReference>
<evidence type="ECO:0000256" key="3">
    <source>
        <dbReference type="ARBA" id="ARBA00023125"/>
    </source>
</evidence>
<dbReference type="GO" id="GO:0016787">
    <property type="term" value="F:hydrolase activity"/>
    <property type="evidence" value="ECO:0007669"/>
    <property type="project" value="InterPro"/>
</dbReference>